<keyword evidence="17" id="KW-0449">Lipoprotein</keyword>
<dbReference type="InterPro" id="IPR035014">
    <property type="entry name" value="STKc_cGK"/>
</dbReference>
<dbReference type="InterPro" id="IPR014710">
    <property type="entry name" value="RmlC-like_jellyroll"/>
</dbReference>
<evidence type="ECO:0000256" key="1">
    <source>
        <dbReference type="ARBA" id="ARBA00004394"/>
    </source>
</evidence>
<dbReference type="PROSITE" id="PS00108">
    <property type="entry name" value="PROTEIN_KINASE_ST"/>
    <property type="match status" value="1"/>
</dbReference>
<dbReference type="CDD" id="cd05572">
    <property type="entry name" value="STKc_cGK"/>
    <property type="match status" value="1"/>
</dbReference>
<dbReference type="FunFam" id="2.30.42.10:FF:000056">
    <property type="entry name" value="Golgi reassembly-stacking protein 2 isoform 1"/>
    <property type="match status" value="1"/>
</dbReference>
<keyword evidence="26" id="KW-1185">Reference proteome</keyword>
<dbReference type="SUPFAM" id="SSF50156">
    <property type="entry name" value="PDZ domain-like"/>
    <property type="match status" value="2"/>
</dbReference>
<dbReference type="SMART" id="SM00220">
    <property type="entry name" value="S_TKc"/>
    <property type="match status" value="1"/>
</dbReference>
<dbReference type="InterPro" id="IPR018490">
    <property type="entry name" value="cNMP-bd_dom_sf"/>
</dbReference>
<dbReference type="Gene3D" id="3.30.200.20">
    <property type="entry name" value="Phosphorylase Kinase, domain 1"/>
    <property type="match status" value="1"/>
</dbReference>
<evidence type="ECO:0000313" key="25">
    <source>
        <dbReference type="EMBL" id="KYB27319.1"/>
    </source>
</evidence>
<dbReference type="eggNOG" id="KOG0614">
    <property type="taxonomic scope" value="Eukaryota"/>
</dbReference>
<feature type="domain" description="PDZ GRASP-type" evidence="24">
    <location>
        <begin position="111"/>
        <end position="199"/>
    </location>
</feature>
<evidence type="ECO:0000256" key="10">
    <source>
        <dbReference type="ARBA" id="ARBA00022737"/>
    </source>
</evidence>
<organism evidence="25 26">
    <name type="scientific">Tribolium castaneum</name>
    <name type="common">Red flour beetle</name>
    <dbReference type="NCBI Taxonomy" id="7070"/>
    <lineage>
        <taxon>Eukaryota</taxon>
        <taxon>Metazoa</taxon>
        <taxon>Ecdysozoa</taxon>
        <taxon>Arthropoda</taxon>
        <taxon>Hexapoda</taxon>
        <taxon>Insecta</taxon>
        <taxon>Pterygota</taxon>
        <taxon>Neoptera</taxon>
        <taxon>Endopterygota</taxon>
        <taxon>Coleoptera</taxon>
        <taxon>Polyphaga</taxon>
        <taxon>Cucujiformia</taxon>
        <taxon>Tenebrionidae</taxon>
        <taxon>Tenebrionidae incertae sedis</taxon>
        <taxon>Tribolium</taxon>
    </lineage>
</organism>
<dbReference type="PANTHER" id="PTHR24353">
    <property type="entry name" value="CYCLIC NUCLEOTIDE-DEPENDENT PROTEIN KINASE"/>
    <property type="match status" value="1"/>
</dbReference>
<dbReference type="PROSITE" id="PS50011">
    <property type="entry name" value="PROTEIN_KINASE_DOM"/>
    <property type="match status" value="1"/>
</dbReference>
<proteinExistence type="inferred from homology"/>
<accession>A0A139WHD3</accession>
<evidence type="ECO:0000256" key="11">
    <source>
        <dbReference type="ARBA" id="ARBA00022741"/>
    </source>
</evidence>
<dbReference type="STRING" id="7070.A0A139WHD3"/>
<feature type="domain" description="Protein kinase" evidence="21">
    <location>
        <begin position="741"/>
        <end position="1008"/>
    </location>
</feature>
<dbReference type="PROSITE" id="PS50042">
    <property type="entry name" value="CNMP_BINDING_3"/>
    <property type="match status" value="2"/>
</dbReference>
<keyword evidence="12 25" id="KW-0418">Kinase</keyword>
<protein>
    <recommendedName>
        <fullName evidence="4">cGMP-dependent protein kinase</fullName>
        <ecNumber evidence="4">2.7.11.12</ecNumber>
    </recommendedName>
</protein>
<dbReference type="SMART" id="SM00100">
    <property type="entry name" value="cNMP"/>
    <property type="match status" value="2"/>
</dbReference>
<keyword evidence="9" id="KW-0519">Myristate</keyword>
<evidence type="ECO:0000259" key="23">
    <source>
        <dbReference type="PROSITE" id="PS51285"/>
    </source>
</evidence>
<dbReference type="SUPFAM" id="SSF51206">
    <property type="entry name" value="cAMP-binding domain-like"/>
    <property type="match status" value="2"/>
</dbReference>
<evidence type="ECO:0000313" key="26">
    <source>
        <dbReference type="Proteomes" id="UP000007266"/>
    </source>
</evidence>
<dbReference type="InterPro" id="IPR000719">
    <property type="entry name" value="Prot_kinase_dom"/>
</dbReference>
<dbReference type="FunFam" id="2.30.42.10:FF:000026">
    <property type="entry name" value="Golgi reassembly stacking protein 2"/>
    <property type="match status" value="1"/>
</dbReference>
<evidence type="ECO:0000256" key="12">
    <source>
        <dbReference type="ARBA" id="ARBA00022777"/>
    </source>
</evidence>
<evidence type="ECO:0000259" key="22">
    <source>
        <dbReference type="PROSITE" id="PS50042"/>
    </source>
</evidence>
<dbReference type="Gene3D" id="2.30.42.10">
    <property type="match status" value="2"/>
</dbReference>
<keyword evidence="7" id="KW-0597">Phosphoprotein</keyword>
<evidence type="ECO:0000259" key="21">
    <source>
        <dbReference type="PROSITE" id="PS50011"/>
    </source>
</evidence>
<dbReference type="GO" id="GO:0000139">
    <property type="term" value="C:Golgi membrane"/>
    <property type="evidence" value="ECO:0007669"/>
    <property type="project" value="UniProtKB-SubCell"/>
</dbReference>
<dbReference type="InterPro" id="IPR017441">
    <property type="entry name" value="Protein_kinase_ATP_BS"/>
</dbReference>
<dbReference type="InterPro" id="IPR024958">
    <property type="entry name" value="GRASP_PDZ"/>
</dbReference>
<dbReference type="AlphaFoldDB" id="A0A139WHD3"/>
<keyword evidence="15" id="KW-0333">Golgi apparatus</keyword>
<evidence type="ECO:0000256" key="4">
    <source>
        <dbReference type="ARBA" id="ARBA00012428"/>
    </source>
</evidence>
<dbReference type="EC" id="2.7.11.12" evidence="4"/>
<evidence type="ECO:0000256" key="8">
    <source>
        <dbReference type="ARBA" id="ARBA00022679"/>
    </source>
</evidence>
<dbReference type="GO" id="GO:0030553">
    <property type="term" value="F:cGMP binding"/>
    <property type="evidence" value="ECO:0007669"/>
    <property type="project" value="UniProtKB-KW"/>
</dbReference>
<evidence type="ECO:0000256" key="16">
    <source>
        <dbReference type="ARBA" id="ARBA00023136"/>
    </source>
</evidence>
<evidence type="ECO:0000256" key="2">
    <source>
        <dbReference type="ARBA" id="ARBA00006352"/>
    </source>
</evidence>
<evidence type="ECO:0000256" key="9">
    <source>
        <dbReference type="ARBA" id="ARBA00022707"/>
    </source>
</evidence>
<keyword evidence="11 20" id="KW-0547">Nucleotide-binding</keyword>
<dbReference type="Gene3D" id="2.60.120.10">
    <property type="entry name" value="Jelly Rolls"/>
    <property type="match status" value="2"/>
</dbReference>
<name>A0A139WHD3_TRICA</name>
<dbReference type="InParanoid" id="A0A139WHD3"/>
<comment type="catalytic activity">
    <reaction evidence="19">
        <text>L-seryl-[protein] + ATP = O-phospho-L-seryl-[protein] + ADP + H(+)</text>
        <dbReference type="Rhea" id="RHEA:17989"/>
        <dbReference type="Rhea" id="RHEA-COMP:9863"/>
        <dbReference type="Rhea" id="RHEA-COMP:11604"/>
        <dbReference type="ChEBI" id="CHEBI:15378"/>
        <dbReference type="ChEBI" id="CHEBI:29999"/>
        <dbReference type="ChEBI" id="CHEBI:30616"/>
        <dbReference type="ChEBI" id="CHEBI:83421"/>
        <dbReference type="ChEBI" id="CHEBI:456216"/>
        <dbReference type="EC" id="2.7.11.12"/>
    </reaction>
</comment>
<gene>
    <name evidence="25" type="primary">AUGUSTUS-3.0.2_33192</name>
    <name evidence="25" type="ORF">TcasGA2_TC033192</name>
</gene>
<comment type="subcellular location">
    <subcellularLocation>
        <location evidence="1">Golgi apparatus membrane</location>
    </subcellularLocation>
</comment>
<evidence type="ECO:0000256" key="14">
    <source>
        <dbReference type="ARBA" id="ARBA00022992"/>
    </source>
</evidence>
<dbReference type="CDD" id="cd00038">
    <property type="entry name" value="CAP_ED"/>
    <property type="match status" value="2"/>
</dbReference>
<dbReference type="GO" id="GO:0005524">
    <property type="term" value="F:ATP binding"/>
    <property type="evidence" value="ECO:0007669"/>
    <property type="project" value="UniProtKB-UniRule"/>
</dbReference>
<evidence type="ECO:0000256" key="6">
    <source>
        <dbReference type="ARBA" id="ARBA00022535"/>
    </source>
</evidence>
<evidence type="ECO:0000256" key="18">
    <source>
        <dbReference type="ARBA" id="ARBA00047298"/>
    </source>
</evidence>
<feature type="binding site" evidence="20">
    <location>
        <position position="771"/>
    </location>
    <ligand>
        <name>ATP</name>
        <dbReference type="ChEBI" id="CHEBI:30616"/>
    </ligand>
</feature>
<dbReference type="InterPro" id="IPR008271">
    <property type="entry name" value="Ser/Thr_kinase_AS"/>
</dbReference>
<evidence type="ECO:0000256" key="15">
    <source>
        <dbReference type="ARBA" id="ARBA00023034"/>
    </source>
</evidence>
<dbReference type="PROSITE" id="PS00107">
    <property type="entry name" value="PROTEIN_KINASE_ATP"/>
    <property type="match status" value="1"/>
</dbReference>
<dbReference type="InterPro" id="IPR011009">
    <property type="entry name" value="Kinase-like_dom_sf"/>
</dbReference>
<reference evidence="25 26" key="1">
    <citation type="journal article" date="2008" name="Nature">
        <title>The genome of the model beetle and pest Tribolium castaneum.</title>
        <authorList>
            <consortium name="Tribolium Genome Sequencing Consortium"/>
            <person name="Richards S."/>
            <person name="Gibbs R.A."/>
            <person name="Weinstock G.M."/>
            <person name="Brown S.J."/>
            <person name="Denell R."/>
            <person name="Beeman R.W."/>
            <person name="Gibbs R."/>
            <person name="Beeman R.W."/>
            <person name="Brown S.J."/>
            <person name="Bucher G."/>
            <person name="Friedrich M."/>
            <person name="Grimmelikhuijzen C.J."/>
            <person name="Klingler M."/>
            <person name="Lorenzen M."/>
            <person name="Richards S."/>
            <person name="Roth S."/>
            <person name="Schroder R."/>
            <person name="Tautz D."/>
            <person name="Zdobnov E.M."/>
            <person name="Muzny D."/>
            <person name="Gibbs R.A."/>
            <person name="Weinstock G.M."/>
            <person name="Attaway T."/>
            <person name="Bell S."/>
            <person name="Buhay C.J."/>
            <person name="Chandrabose M.N."/>
            <person name="Chavez D."/>
            <person name="Clerk-Blankenburg K.P."/>
            <person name="Cree A."/>
            <person name="Dao M."/>
            <person name="Davis C."/>
            <person name="Chacko J."/>
            <person name="Dinh H."/>
            <person name="Dugan-Rocha S."/>
            <person name="Fowler G."/>
            <person name="Garner T.T."/>
            <person name="Garnes J."/>
            <person name="Gnirke A."/>
            <person name="Hawes A."/>
            <person name="Hernandez J."/>
            <person name="Hines S."/>
            <person name="Holder M."/>
            <person name="Hume J."/>
            <person name="Jhangiani S.N."/>
            <person name="Joshi V."/>
            <person name="Khan Z.M."/>
            <person name="Jackson L."/>
            <person name="Kovar C."/>
            <person name="Kowis A."/>
            <person name="Lee S."/>
            <person name="Lewis L.R."/>
            <person name="Margolis J."/>
            <person name="Morgan M."/>
            <person name="Nazareth L.V."/>
            <person name="Nguyen N."/>
            <person name="Okwuonu G."/>
            <person name="Parker D."/>
            <person name="Richards S."/>
            <person name="Ruiz S.J."/>
            <person name="Santibanez J."/>
            <person name="Savard J."/>
            <person name="Scherer S.E."/>
            <person name="Schneider B."/>
            <person name="Sodergren E."/>
            <person name="Tautz D."/>
            <person name="Vattahil S."/>
            <person name="Villasana D."/>
            <person name="White C.S."/>
            <person name="Wright R."/>
            <person name="Park Y."/>
            <person name="Beeman R.W."/>
            <person name="Lord J."/>
            <person name="Oppert B."/>
            <person name="Lorenzen M."/>
            <person name="Brown S."/>
            <person name="Wang L."/>
            <person name="Savard J."/>
            <person name="Tautz D."/>
            <person name="Richards S."/>
            <person name="Weinstock G."/>
            <person name="Gibbs R.A."/>
            <person name="Liu Y."/>
            <person name="Worley K."/>
            <person name="Weinstock G."/>
            <person name="Elsik C.G."/>
            <person name="Reese J.T."/>
            <person name="Elhaik E."/>
            <person name="Landan G."/>
            <person name="Graur D."/>
            <person name="Arensburger P."/>
            <person name="Atkinson P."/>
            <person name="Beeman R.W."/>
            <person name="Beidler J."/>
            <person name="Brown S.J."/>
            <person name="Demuth J.P."/>
            <person name="Drury D.W."/>
            <person name="Du Y.Z."/>
            <person name="Fujiwara H."/>
            <person name="Lorenzen M."/>
            <person name="Maselli V."/>
            <person name="Osanai M."/>
            <person name="Park Y."/>
            <person name="Robertson H.M."/>
            <person name="Tu Z."/>
            <person name="Wang J.J."/>
            <person name="Wang S."/>
            <person name="Richards S."/>
            <person name="Song H."/>
            <person name="Zhang L."/>
            <person name="Sodergren E."/>
            <person name="Werner D."/>
            <person name="Stanke M."/>
            <person name="Morgenstern B."/>
            <person name="Solovyev V."/>
            <person name="Kosarev P."/>
            <person name="Brown G."/>
            <person name="Chen H.C."/>
            <person name="Ermolaeva O."/>
            <person name="Hlavina W."/>
            <person name="Kapustin Y."/>
            <person name="Kiryutin B."/>
            <person name="Kitts P."/>
            <person name="Maglott D."/>
            <person name="Pruitt K."/>
            <person name="Sapojnikov V."/>
            <person name="Souvorov A."/>
            <person name="Mackey A.J."/>
            <person name="Waterhouse R.M."/>
            <person name="Wyder S."/>
            <person name="Zdobnov E.M."/>
            <person name="Zdobnov E.M."/>
            <person name="Wyder S."/>
            <person name="Kriventseva E.V."/>
            <person name="Kadowaki T."/>
            <person name="Bork P."/>
            <person name="Aranda M."/>
            <person name="Bao R."/>
            <person name="Beermann A."/>
            <person name="Berns N."/>
            <person name="Bolognesi R."/>
            <person name="Bonneton F."/>
            <person name="Bopp D."/>
            <person name="Brown S.J."/>
            <person name="Bucher G."/>
            <person name="Butts T."/>
            <person name="Chaumot A."/>
            <person name="Denell R.E."/>
            <person name="Ferrier D.E."/>
            <person name="Friedrich M."/>
            <person name="Gordon C.M."/>
            <person name="Jindra M."/>
            <person name="Klingler M."/>
            <person name="Lan Q."/>
            <person name="Lattorff H.M."/>
            <person name="Laudet V."/>
            <person name="von Levetsow C."/>
            <person name="Liu Z."/>
            <person name="Lutz R."/>
            <person name="Lynch J.A."/>
            <person name="da Fonseca R.N."/>
            <person name="Posnien N."/>
            <person name="Reuter R."/>
            <person name="Roth S."/>
            <person name="Savard J."/>
            <person name="Schinko J.B."/>
            <person name="Schmitt C."/>
            <person name="Schoppmeier M."/>
            <person name="Schroder R."/>
            <person name="Shippy T.D."/>
            <person name="Simonnet F."/>
            <person name="Marques-Souza H."/>
            <person name="Tautz D."/>
            <person name="Tomoyasu Y."/>
            <person name="Trauner J."/>
            <person name="Van der Zee M."/>
            <person name="Vervoort M."/>
            <person name="Wittkopp N."/>
            <person name="Wimmer E.A."/>
            <person name="Yang X."/>
            <person name="Jones A.K."/>
            <person name="Sattelle D.B."/>
            <person name="Ebert P.R."/>
            <person name="Nelson D."/>
            <person name="Scott J.G."/>
            <person name="Beeman R.W."/>
            <person name="Muthukrishnan S."/>
            <person name="Kramer K.J."/>
            <person name="Arakane Y."/>
            <person name="Beeman R.W."/>
            <person name="Zhu Q."/>
            <person name="Hogenkamp D."/>
            <person name="Dixit R."/>
            <person name="Oppert B."/>
            <person name="Jiang H."/>
            <person name="Zou Z."/>
            <person name="Marshall J."/>
            <person name="Elpidina E."/>
            <person name="Vinokurov K."/>
            <person name="Oppert C."/>
            <person name="Zou Z."/>
            <person name="Evans J."/>
            <person name="Lu Z."/>
            <person name="Zhao P."/>
            <person name="Sumathipala N."/>
            <person name="Altincicek B."/>
            <person name="Vilcinskas A."/>
            <person name="Williams M."/>
            <person name="Hultmark D."/>
            <person name="Hetru C."/>
            <person name="Jiang H."/>
            <person name="Grimmelikhuijzen C.J."/>
            <person name="Hauser F."/>
            <person name="Cazzamali G."/>
            <person name="Williamson M."/>
            <person name="Park Y."/>
            <person name="Li B."/>
            <person name="Tanaka Y."/>
            <person name="Predel R."/>
            <person name="Neupert S."/>
            <person name="Schachtner J."/>
            <person name="Verleyen P."/>
            <person name="Raible F."/>
            <person name="Bork P."/>
            <person name="Friedrich M."/>
            <person name="Walden K.K."/>
            <person name="Robertson H.M."/>
            <person name="Angeli S."/>
            <person name="Foret S."/>
            <person name="Bucher G."/>
            <person name="Schuetz S."/>
            <person name="Maleszka R."/>
            <person name="Wimmer E.A."/>
            <person name="Beeman R.W."/>
            <person name="Lorenzen M."/>
            <person name="Tomoyasu Y."/>
            <person name="Miller S.C."/>
            <person name="Grossmann D."/>
            <person name="Bucher G."/>
        </authorList>
    </citation>
    <scope>NUCLEOTIDE SEQUENCE [LARGE SCALE GENOMIC DNA]</scope>
    <source>
        <strain evidence="25 26">Georgia GA2</strain>
    </source>
</reference>
<feature type="domain" description="Cyclic nucleotide-binding" evidence="22">
    <location>
        <begin position="607"/>
        <end position="704"/>
    </location>
</feature>
<dbReference type="GO" id="GO:0007165">
    <property type="term" value="P:signal transduction"/>
    <property type="evidence" value="ECO:0000318"/>
    <property type="project" value="GO_Central"/>
</dbReference>
<sequence>MGNSSSVDIPGGGTEGYHVLRVQENSPGSRAGLEAFFDFIVAINGTRLDQDNDTLKQILKNGIGKQLPMTIYSSKTQSVRSVTIEPSDSWGGQGLLGVSIRFCSFEGANENVWHVLEVNPDSPADLAGLRSFTDYIIGADSVLHESEDLFALIESHEGRSLKLYVYNSVDDSCREITIVPNSNWGGEGSIGCGIGYGYLHRIPVRGNPPAPTQATYKPPPVSSFNPPPPTPVTAFNPPPVSTVNPPAPIPVSTISPPAPVPSSLFAEQAVKTTEVEPVLPSAAEIPPNSTIGGNYMFPPTTGGSYLVSSPQMNQTSTVDSIPGLPTYTGIATPFQPPTTPNLAAFSYPQVSLPQVPIQGQAQYPQVSVQGQAQYPQVVMPPTTGVQNFPQTSQPLIFDPTIAARSAQQLLSGNNNPVTISRRLIRSPTMIKNFFRRANTTKQIAEQRRPAVTPQHFDYDEDIIKTITKHPKCKEDEMFILSAIENNDFLCSLLQNKKLQDVVDCMYPESVSPSQTIIKEGDDGSHLYVSVTGTYEVIQNGKVVKTFSDVRVFGELALLYNAKRIATIKARTFGKVWILDRVVFKHLMVNSDIEQRQEIVDFLKQVPKLNSVPLEVLEEVASLLKLDFFPTGTKIVEEGEVNPDKFYIIKAGSVTVSKKNEGAIDKLYKGSFFGELALLKEKERKATVMADPPGTECLILARREFIAHFGNIPDCFSINVQTQPYKPMEEIIEHTDLNLSDFHVISTLGIGGFGRVELVQHSGKKELVFALKCMKKYVIAAQKHQELVFNEKNIQIVCKNNFIVRLYRTYRDKKFLYFLLEPCLGGDLWTHLYKQKPRFLDENHAKFYTACVVEAFNYLHERLIIYRDLKPENLLIDAKGYVKLTDFGFAKKLKMIKKCVKKTYTFAGTPEYVPPEIMLNQGHDKAVDYWALGVFVFELLTGKTPFRTDDVTYMKTYKLILKGIDDVEFPKHVSVEAVKLVKELCKSTPPQRLGCGSGGILDVKGHEWFGGFDWGRFEGGKMPAPFRPNLRTNIDVHYFEKFGADEDVPPDVAVDWDKEF</sequence>
<evidence type="ECO:0000256" key="5">
    <source>
        <dbReference type="ARBA" id="ARBA00022527"/>
    </source>
</evidence>
<dbReference type="PANTHER" id="PTHR24353:SF144">
    <property type="match status" value="1"/>
</dbReference>
<dbReference type="Proteomes" id="UP000007266">
    <property type="component" value="Linkage group 5"/>
</dbReference>
<dbReference type="SUPFAM" id="SSF56112">
    <property type="entry name" value="Protein kinase-like (PK-like)"/>
    <property type="match status" value="1"/>
</dbReference>
<keyword evidence="6" id="KW-0140">cGMP</keyword>
<evidence type="ECO:0000259" key="24">
    <source>
        <dbReference type="PROSITE" id="PS51865"/>
    </source>
</evidence>
<comment type="similarity">
    <text evidence="2">Belongs to the protein kinase superfamily. AGC Ser/Thr protein kinase family. cGMP subfamily.</text>
</comment>
<feature type="domain" description="AGC-kinase C-terminal" evidence="23">
    <location>
        <begin position="1009"/>
        <end position="1059"/>
    </location>
</feature>
<evidence type="ECO:0000256" key="7">
    <source>
        <dbReference type="ARBA" id="ARBA00022553"/>
    </source>
</evidence>
<keyword evidence="13 20" id="KW-0067">ATP-binding</keyword>
<dbReference type="InterPro" id="IPR000961">
    <property type="entry name" value="AGC-kinase_C"/>
</dbReference>
<dbReference type="Gene3D" id="1.10.510.10">
    <property type="entry name" value="Transferase(Phosphotransferase) domain 1"/>
    <property type="match status" value="1"/>
</dbReference>
<comment type="similarity">
    <text evidence="3">Belongs to the GORASP family.</text>
</comment>
<keyword evidence="14" id="KW-0142">cGMP-binding</keyword>
<keyword evidence="8" id="KW-0808">Transferase</keyword>
<comment type="catalytic activity">
    <reaction evidence="18">
        <text>L-threonyl-[protein] + ATP = O-phospho-L-threonyl-[protein] + ADP + H(+)</text>
        <dbReference type="Rhea" id="RHEA:46608"/>
        <dbReference type="Rhea" id="RHEA-COMP:11060"/>
        <dbReference type="Rhea" id="RHEA-COMP:11605"/>
        <dbReference type="ChEBI" id="CHEBI:15378"/>
        <dbReference type="ChEBI" id="CHEBI:30013"/>
        <dbReference type="ChEBI" id="CHEBI:30616"/>
        <dbReference type="ChEBI" id="CHEBI:61977"/>
        <dbReference type="ChEBI" id="CHEBI:456216"/>
        <dbReference type="EC" id="2.7.11.12"/>
    </reaction>
</comment>
<feature type="domain" description="PDZ GRASP-type" evidence="24">
    <location>
        <begin position="15"/>
        <end position="105"/>
    </location>
</feature>
<evidence type="ECO:0000256" key="17">
    <source>
        <dbReference type="ARBA" id="ARBA00023288"/>
    </source>
</evidence>
<keyword evidence="16" id="KW-0472">Membrane</keyword>
<dbReference type="FunFam" id="1.10.510.10:FF:000210">
    <property type="entry name" value="Non-specific serine/threonine protein kinase"/>
    <property type="match status" value="1"/>
</dbReference>
<keyword evidence="10" id="KW-0677">Repeat</keyword>
<evidence type="ECO:0000256" key="13">
    <source>
        <dbReference type="ARBA" id="ARBA00022840"/>
    </source>
</evidence>
<feature type="domain" description="Cyclic nucleotide-binding" evidence="22">
    <location>
        <begin position="489"/>
        <end position="604"/>
    </location>
</feature>
<evidence type="ECO:0000256" key="20">
    <source>
        <dbReference type="PROSITE-ProRule" id="PRU10141"/>
    </source>
</evidence>
<dbReference type="EMBL" id="KQ971343">
    <property type="protein sequence ID" value="KYB27319.1"/>
    <property type="molecule type" value="Genomic_DNA"/>
</dbReference>
<dbReference type="PROSITE" id="PS51285">
    <property type="entry name" value="AGC_KINASE_CTER"/>
    <property type="match status" value="1"/>
</dbReference>
<dbReference type="InterPro" id="IPR036034">
    <property type="entry name" value="PDZ_sf"/>
</dbReference>
<dbReference type="PROSITE" id="PS51865">
    <property type="entry name" value="PDZ_GRASP"/>
    <property type="match status" value="2"/>
</dbReference>
<reference evidence="25 26" key="2">
    <citation type="journal article" date="2010" name="Nucleic Acids Res.">
        <title>BeetleBase in 2010: revisions to provide comprehensive genomic information for Tribolium castaneum.</title>
        <authorList>
            <person name="Kim H.S."/>
            <person name="Murphy T."/>
            <person name="Xia J."/>
            <person name="Caragea D."/>
            <person name="Park Y."/>
            <person name="Beeman R.W."/>
            <person name="Lorenzen M.D."/>
            <person name="Butcher S."/>
            <person name="Manak J.R."/>
            <person name="Brown S.J."/>
        </authorList>
    </citation>
    <scope>GENOME REANNOTATION</scope>
    <source>
        <strain evidence="25 26">Georgia GA2</strain>
    </source>
</reference>
<dbReference type="Pfam" id="PF00069">
    <property type="entry name" value="Pkinase"/>
    <property type="match status" value="1"/>
</dbReference>
<dbReference type="Pfam" id="PF04495">
    <property type="entry name" value="GRASP55_65"/>
    <property type="match status" value="1"/>
</dbReference>
<dbReference type="InterPro" id="IPR000595">
    <property type="entry name" value="cNMP-bd_dom"/>
</dbReference>
<evidence type="ECO:0000256" key="3">
    <source>
        <dbReference type="ARBA" id="ARBA00007144"/>
    </source>
</evidence>
<dbReference type="GO" id="GO:0004692">
    <property type="term" value="F:cGMP-dependent protein kinase activity"/>
    <property type="evidence" value="ECO:0007669"/>
    <property type="project" value="UniProtKB-EC"/>
</dbReference>
<evidence type="ECO:0000256" key="19">
    <source>
        <dbReference type="ARBA" id="ARBA00047462"/>
    </source>
</evidence>
<dbReference type="Pfam" id="PF00027">
    <property type="entry name" value="cNMP_binding"/>
    <property type="match status" value="2"/>
</dbReference>
<keyword evidence="5" id="KW-0723">Serine/threonine-protein kinase</keyword>